<protein>
    <submittedName>
        <fullName evidence="1">DUF2624 family protein</fullName>
    </submittedName>
</protein>
<dbReference type="EMBL" id="FXTA01000002">
    <property type="protein sequence ID" value="SMO63696.1"/>
    <property type="molecule type" value="Genomic_DNA"/>
</dbReference>
<reference evidence="2 3" key="1">
    <citation type="submission" date="2017-05" db="EMBL/GenBank/DDBJ databases">
        <authorList>
            <person name="Varghese N."/>
            <person name="Submissions S."/>
        </authorList>
    </citation>
    <scope>NUCLEOTIDE SEQUENCE [LARGE SCALE GENOMIC DNA]</scope>
    <source>
        <strain evidence="2 3">DSM 19382</strain>
    </source>
</reference>
<sequence>MENDERNEKGRITAEETLKMLKDEGVDVTLEQAGMILEFLRKMGNMTVSNYLNKKDEKNSRLIRESEYR</sequence>
<dbReference type="RefSeq" id="WP_142450619.1">
    <property type="nucleotide sequence ID" value="NZ_FXTA01000002.1"/>
</dbReference>
<proteinExistence type="predicted"/>
<organism evidence="2 3">
    <name type="scientific">Flavobacterium resistens</name>
    <dbReference type="NCBI Taxonomy" id="443612"/>
    <lineage>
        <taxon>Bacteria</taxon>
        <taxon>Pseudomonadati</taxon>
        <taxon>Bacteroidota</taxon>
        <taxon>Flavobacteriia</taxon>
        <taxon>Flavobacteriales</taxon>
        <taxon>Flavobacteriaceae</taxon>
        <taxon>Flavobacterium</taxon>
    </lineage>
</organism>
<name>A0A521CW69_9FLAO</name>
<evidence type="ECO:0000313" key="4">
    <source>
        <dbReference type="Proteomes" id="UP000468990"/>
    </source>
</evidence>
<keyword evidence="4" id="KW-1185">Reference proteome</keyword>
<evidence type="ECO:0000313" key="2">
    <source>
        <dbReference type="EMBL" id="SMO63696.1"/>
    </source>
</evidence>
<accession>A0A521CW69</accession>
<dbReference type="EMBL" id="WKKG01000001">
    <property type="protein sequence ID" value="MRX67057.1"/>
    <property type="molecule type" value="Genomic_DNA"/>
</dbReference>
<evidence type="ECO:0000313" key="1">
    <source>
        <dbReference type="EMBL" id="MRX67057.1"/>
    </source>
</evidence>
<dbReference type="Proteomes" id="UP000468990">
    <property type="component" value="Unassembled WGS sequence"/>
</dbReference>
<dbReference type="Proteomes" id="UP000317289">
    <property type="component" value="Unassembled WGS sequence"/>
</dbReference>
<dbReference type="OrthoDB" id="1375705at2"/>
<evidence type="ECO:0000313" key="3">
    <source>
        <dbReference type="Proteomes" id="UP000317289"/>
    </source>
</evidence>
<dbReference type="AlphaFoldDB" id="A0A521CW69"/>
<reference evidence="1 4" key="2">
    <citation type="submission" date="2019-11" db="EMBL/GenBank/DDBJ databases">
        <title>Flavobacterium resistens genome.</title>
        <authorList>
            <person name="Wilson V.M."/>
            <person name="Newman J.D."/>
        </authorList>
    </citation>
    <scope>NUCLEOTIDE SEQUENCE [LARGE SCALE GENOMIC DNA]</scope>
    <source>
        <strain evidence="1 4">DSM 19382</strain>
    </source>
</reference>
<gene>
    <name evidence="1" type="ORF">GJU42_03670</name>
    <name evidence="2" type="ORF">SAMN06265349_102990</name>
</gene>